<keyword evidence="1" id="KW-0156">Chromatin regulator</keyword>
<feature type="region of interest" description="Disordered" evidence="2">
    <location>
        <begin position="183"/>
        <end position="244"/>
    </location>
</feature>
<dbReference type="EMBL" id="HACG01013564">
    <property type="protein sequence ID" value="CEK60429.1"/>
    <property type="molecule type" value="Transcribed_RNA"/>
</dbReference>
<proteinExistence type="predicted"/>
<feature type="compositionally biased region" description="Basic residues" evidence="2">
    <location>
        <begin position="23"/>
        <end position="36"/>
    </location>
</feature>
<organism evidence="3">
    <name type="scientific">Arion vulgaris</name>
    <dbReference type="NCBI Taxonomy" id="1028688"/>
    <lineage>
        <taxon>Eukaryota</taxon>
        <taxon>Metazoa</taxon>
        <taxon>Spiralia</taxon>
        <taxon>Lophotrochozoa</taxon>
        <taxon>Mollusca</taxon>
        <taxon>Gastropoda</taxon>
        <taxon>Heterobranchia</taxon>
        <taxon>Euthyneura</taxon>
        <taxon>Panpulmonata</taxon>
        <taxon>Eupulmonata</taxon>
        <taxon>Stylommatophora</taxon>
        <taxon>Helicina</taxon>
        <taxon>Arionoidea</taxon>
        <taxon>Arionidae</taxon>
        <taxon>Arion</taxon>
    </lineage>
</organism>
<reference evidence="3" key="1">
    <citation type="submission" date="2014-12" db="EMBL/GenBank/DDBJ databases">
        <title>Insight into the proteome of Arion vulgaris.</title>
        <authorList>
            <person name="Aradska J."/>
            <person name="Bulat T."/>
            <person name="Smidak R."/>
            <person name="Sarate P."/>
            <person name="Gangsoo J."/>
            <person name="Sialana F."/>
            <person name="Bilban M."/>
            <person name="Lubec G."/>
        </authorList>
    </citation>
    <scope>NUCLEOTIDE SEQUENCE</scope>
    <source>
        <tissue evidence="3">Skin</tissue>
    </source>
</reference>
<feature type="compositionally biased region" description="Polar residues" evidence="2">
    <location>
        <begin position="37"/>
        <end position="59"/>
    </location>
</feature>
<feature type="compositionally biased region" description="Polar residues" evidence="2">
    <location>
        <begin position="226"/>
        <end position="244"/>
    </location>
</feature>
<gene>
    <name evidence="3" type="primary">ORF39355</name>
</gene>
<accession>A0A0B6YVW1</accession>
<name>A0A0B6YVW1_9EUPU</name>
<dbReference type="PANTHER" id="PTHR46462:SF3">
    <property type="entry name" value="UPSET, ISOFORM A"/>
    <property type="match status" value="1"/>
</dbReference>
<dbReference type="PANTHER" id="PTHR46462">
    <property type="entry name" value="UPSET, ISOFORM A"/>
    <property type="match status" value="1"/>
</dbReference>
<evidence type="ECO:0000256" key="2">
    <source>
        <dbReference type="SAM" id="MobiDB-lite"/>
    </source>
</evidence>
<dbReference type="GO" id="GO:0006325">
    <property type="term" value="P:chromatin organization"/>
    <property type="evidence" value="ECO:0007669"/>
    <property type="project" value="UniProtKB-KW"/>
</dbReference>
<feature type="non-terminal residue" evidence="3">
    <location>
        <position position="272"/>
    </location>
</feature>
<dbReference type="GO" id="GO:0006355">
    <property type="term" value="P:regulation of DNA-templated transcription"/>
    <property type="evidence" value="ECO:0007669"/>
    <property type="project" value="TreeGrafter"/>
</dbReference>
<feature type="compositionally biased region" description="Low complexity" evidence="2">
    <location>
        <begin position="141"/>
        <end position="155"/>
    </location>
</feature>
<evidence type="ECO:0000256" key="1">
    <source>
        <dbReference type="ARBA" id="ARBA00022853"/>
    </source>
</evidence>
<sequence>SDLVPPVVPETPVTVKEESPQKPPKKSDKRKRRRSRVQSITVISDAASISTDEGNSNSSFPVLPMSVPVTPAPTPVNTPVPPVDMDSGLFKFIKTKKHLFEEWSSKQEDENCKHEEEVFVQCLPNPHVNTMDHLQRRHSHSLSCTSKSTESSAGSAKKRWLRQAMHEVPAPVAFHHSLLVSTESGGGSPIHGGASPNPGTCLGSPGSSSPLDFVTPLKKRRLMRESVSSELSNNGPTASASSRVLTDSFTPNSLGIAAKTNGVKHFFPAHRH</sequence>
<protein>
    <submittedName>
        <fullName evidence="3">Uncharacterized protein</fullName>
    </submittedName>
</protein>
<evidence type="ECO:0000313" key="3">
    <source>
        <dbReference type="EMBL" id="CEK60429.1"/>
    </source>
</evidence>
<feature type="region of interest" description="Disordered" evidence="2">
    <location>
        <begin position="1"/>
        <end position="59"/>
    </location>
</feature>
<dbReference type="AlphaFoldDB" id="A0A0B6YVW1"/>
<feature type="non-terminal residue" evidence="3">
    <location>
        <position position="1"/>
    </location>
</feature>
<dbReference type="GO" id="GO:0034967">
    <property type="term" value="C:Set3 complex"/>
    <property type="evidence" value="ECO:0007669"/>
    <property type="project" value="TreeGrafter"/>
</dbReference>
<feature type="region of interest" description="Disordered" evidence="2">
    <location>
        <begin position="140"/>
        <end position="160"/>
    </location>
</feature>
<dbReference type="GO" id="GO:0070210">
    <property type="term" value="C:Rpd3L-Expanded complex"/>
    <property type="evidence" value="ECO:0007669"/>
    <property type="project" value="TreeGrafter"/>
</dbReference>